<dbReference type="AlphaFoldDB" id="A0A550CFQ1"/>
<comment type="function">
    <text evidence="4">DNA-dependent RNA polymerase catalyzes the transcription of DNA into RNA using the four ribonucleoside triphosphates as substrates. Specific peripheric component of RNA polymerase III which synthesizes small RNAs, such as 5S rRNA and tRNAs.</text>
</comment>
<feature type="region of interest" description="Disordered" evidence="5">
    <location>
        <begin position="1"/>
        <end position="29"/>
    </location>
</feature>
<evidence type="ECO:0000256" key="5">
    <source>
        <dbReference type="SAM" id="MobiDB-lite"/>
    </source>
</evidence>
<gene>
    <name evidence="6" type="ORF">BD626DRAFT_569008</name>
</gene>
<evidence type="ECO:0000256" key="4">
    <source>
        <dbReference type="PIRNR" id="PIRNR000777"/>
    </source>
</evidence>
<dbReference type="InterPro" id="IPR024661">
    <property type="entry name" value="RNA_pol_III_Rpc31"/>
</dbReference>
<feature type="compositionally biased region" description="Basic residues" evidence="5">
    <location>
        <begin position="129"/>
        <end position="143"/>
    </location>
</feature>
<protein>
    <recommendedName>
        <fullName evidence="4">DNA-directed RNA polymerase III subunit</fullName>
    </recommendedName>
</protein>
<dbReference type="Pfam" id="PF11705">
    <property type="entry name" value="RNA_pol_3_Rpc31"/>
    <property type="match status" value="1"/>
</dbReference>
<dbReference type="PIRSF" id="PIRSF000777">
    <property type="entry name" value="RNA_polIII_C31"/>
    <property type="match status" value="1"/>
</dbReference>
<dbReference type="Proteomes" id="UP000320762">
    <property type="component" value="Unassembled WGS sequence"/>
</dbReference>
<name>A0A550CFQ1_9AGAR</name>
<sequence>MGGRGRGRGGARGGGRGGFGGGNQPPMGLTFADIQSMSREGTALYPPVQQPVMEEYNEDEKKIAAIQMGFAARLRGSAYYVVETTKSDDLPRYSDRYRQSEASQPTLKRKELHAPFFPPELFDDYFNPGRKRRALGSTKARKKVNLDNFNEDDEEKEGSGEEGSQIGSDAEQEDYDVDEEYDNDYAENYFDNGEDDDADNLGDGGGGDDAGGGGGDYD</sequence>
<keyword evidence="7" id="KW-1185">Reference proteome</keyword>
<dbReference type="PANTHER" id="PTHR15367:SF2">
    <property type="entry name" value="DNA-DIRECTED RNA POLYMERASE III SUBUNIT"/>
    <property type="match status" value="1"/>
</dbReference>
<comment type="subcellular location">
    <subcellularLocation>
        <location evidence="1 4">Nucleus</location>
    </subcellularLocation>
</comment>
<feature type="region of interest" description="Disordered" evidence="5">
    <location>
        <begin position="91"/>
        <end position="218"/>
    </location>
</feature>
<dbReference type="OrthoDB" id="5377312at2759"/>
<proteinExistence type="inferred from homology"/>
<accession>A0A550CFQ1</accession>
<dbReference type="GO" id="GO:0005666">
    <property type="term" value="C:RNA polymerase III complex"/>
    <property type="evidence" value="ECO:0007669"/>
    <property type="project" value="UniProtKB-UniRule"/>
</dbReference>
<feature type="compositionally biased region" description="Gly residues" evidence="5">
    <location>
        <begin position="10"/>
        <end position="23"/>
    </location>
</feature>
<dbReference type="EMBL" id="VDMD01000009">
    <property type="protein sequence ID" value="TRM63627.1"/>
    <property type="molecule type" value="Genomic_DNA"/>
</dbReference>
<feature type="compositionally biased region" description="Gly residues" evidence="5">
    <location>
        <begin position="202"/>
        <end position="218"/>
    </location>
</feature>
<comment type="similarity">
    <text evidence="2 4">Belongs to the eukaryotic RPC7 RNA polymerase subunit family.</text>
</comment>
<dbReference type="GO" id="GO:0006383">
    <property type="term" value="P:transcription by RNA polymerase III"/>
    <property type="evidence" value="ECO:0007669"/>
    <property type="project" value="UniProtKB-UniRule"/>
</dbReference>
<comment type="caution">
    <text evidence="6">The sequence shown here is derived from an EMBL/GenBank/DDBJ whole genome shotgun (WGS) entry which is preliminary data.</text>
</comment>
<comment type="subunit">
    <text evidence="4">Component of the RNA polymerase III (Pol III) complex.</text>
</comment>
<reference evidence="6 7" key="1">
    <citation type="journal article" date="2019" name="New Phytol.">
        <title>Comparative genomics reveals unique wood-decay strategies and fruiting body development in the Schizophyllaceae.</title>
        <authorList>
            <person name="Almasi E."/>
            <person name="Sahu N."/>
            <person name="Krizsan K."/>
            <person name="Balint B."/>
            <person name="Kovacs G.M."/>
            <person name="Kiss B."/>
            <person name="Cseklye J."/>
            <person name="Drula E."/>
            <person name="Henrissat B."/>
            <person name="Nagy I."/>
            <person name="Chovatia M."/>
            <person name="Adam C."/>
            <person name="LaButti K."/>
            <person name="Lipzen A."/>
            <person name="Riley R."/>
            <person name="Grigoriev I.V."/>
            <person name="Nagy L.G."/>
        </authorList>
    </citation>
    <scope>NUCLEOTIDE SEQUENCE [LARGE SCALE GENOMIC DNA]</scope>
    <source>
        <strain evidence="6 7">NL-1724</strain>
    </source>
</reference>
<feature type="compositionally biased region" description="Acidic residues" evidence="5">
    <location>
        <begin position="170"/>
        <end position="185"/>
    </location>
</feature>
<evidence type="ECO:0000256" key="2">
    <source>
        <dbReference type="ARBA" id="ARBA00008352"/>
    </source>
</evidence>
<organism evidence="6 7">
    <name type="scientific">Schizophyllum amplum</name>
    <dbReference type="NCBI Taxonomy" id="97359"/>
    <lineage>
        <taxon>Eukaryota</taxon>
        <taxon>Fungi</taxon>
        <taxon>Dikarya</taxon>
        <taxon>Basidiomycota</taxon>
        <taxon>Agaricomycotina</taxon>
        <taxon>Agaricomycetes</taxon>
        <taxon>Agaricomycetidae</taxon>
        <taxon>Agaricales</taxon>
        <taxon>Schizophyllaceae</taxon>
        <taxon>Schizophyllum</taxon>
    </lineage>
</organism>
<evidence type="ECO:0000256" key="1">
    <source>
        <dbReference type="ARBA" id="ARBA00004123"/>
    </source>
</evidence>
<keyword evidence="3 4" id="KW-0539">Nucleus</keyword>
<dbReference type="PANTHER" id="PTHR15367">
    <property type="entry name" value="DNA-DIRECTED RNA POLYMERASE III"/>
    <property type="match status" value="1"/>
</dbReference>
<keyword evidence="6" id="KW-0804">Transcription</keyword>
<keyword evidence="6" id="KW-0240">DNA-directed RNA polymerase</keyword>
<evidence type="ECO:0000313" key="7">
    <source>
        <dbReference type="Proteomes" id="UP000320762"/>
    </source>
</evidence>
<dbReference type="STRING" id="97359.A0A550CFQ1"/>
<evidence type="ECO:0000256" key="3">
    <source>
        <dbReference type="ARBA" id="ARBA00023242"/>
    </source>
</evidence>
<evidence type="ECO:0000313" key="6">
    <source>
        <dbReference type="EMBL" id="TRM63627.1"/>
    </source>
</evidence>